<evidence type="ECO:0000256" key="17">
    <source>
        <dbReference type="SAM" id="Phobius"/>
    </source>
</evidence>
<dbReference type="PROSITE" id="PS50011">
    <property type="entry name" value="PROTEIN_KINASE_DOM"/>
    <property type="match status" value="1"/>
</dbReference>
<dbReference type="SMART" id="SM00369">
    <property type="entry name" value="LRR_TYP"/>
    <property type="match status" value="5"/>
</dbReference>
<evidence type="ECO:0000256" key="14">
    <source>
        <dbReference type="ARBA" id="ARBA00023180"/>
    </source>
</evidence>
<evidence type="ECO:0000256" key="10">
    <source>
        <dbReference type="ARBA" id="ARBA00022840"/>
    </source>
</evidence>
<dbReference type="InterPro" id="IPR025875">
    <property type="entry name" value="Leu-rich_rpt_4"/>
</dbReference>
<dbReference type="Pfam" id="PF12799">
    <property type="entry name" value="LRR_4"/>
    <property type="match status" value="1"/>
</dbReference>
<proteinExistence type="inferred from homology"/>
<keyword evidence="7" id="KW-0732">Signal</keyword>
<dbReference type="PROSITE" id="PS51450">
    <property type="entry name" value="LRR"/>
    <property type="match status" value="1"/>
</dbReference>
<evidence type="ECO:0000256" key="1">
    <source>
        <dbReference type="ARBA" id="ARBA00004167"/>
    </source>
</evidence>
<dbReference type="FunFam" id="3.30.200.20:FF:000486">
    <property type="entry name" value="Leucine-rich repeat receptor-like protein kinase"/>
    <property type="match status" value="1"/>
</dbReference>
<evidence type="ECO:0000313" key="19">
    <source>
        <dbReference type="EnsemblPlants" id="cds.evm.model.ctgX127.1"/>
    </source>
</evidence>
<feature type="domain" description="Protein kinase" evidence="18">
    <location>
        <begin position="477"/>
        <end position="894"/>
    </location>
</feature>
<protein>
    <recommendedName>
        <fullName evidence="18">Protein kinase domain-containing protein</fullName>
    </recommendedName>
</protein>
<dbReference type="Proteomes" id="UP000596661">
    <property type="component" value="Unassembled WGS sequence"/>
</dbReference>
<keyword evidence="5" id="KW-0433">Leucine-rich repeat</keyword>
<keyword evidence="9" id="KW-0547">Nucleotide-binding</keyword>
<keyword evidence="12 17" id="KW-0472">Membrane</keyword>
<dbReference type="GO" id="GO:0016020">
    <property type="term" value="C:membrane"/>
    <property type="evidence" value="ECO:0007669"/>
    <property type="project" value="UniProtKB-SubCell"/>
</dbReference>
<dbReference type="SUPFAM" id="SSF51971">
    <property type="entry name" value="Nucleotide-binding domain"/>
    <property type="match status" value="1"/>
</dbReference>
<evidence type="ECO:0000256" key="8">
    <source>
        <dbReference type="ARBA" id="ARBA00022737"/>
    </source>
</evidence>
<dbReference type="Pfam" id="PF13516">
    <property type="entry name" value="LRR_6"/>
    <property type="match status" value="1"/>
</dbReference>
<dbReference type="SUPFAM" id="SSF56112">
    <property type="entry name" value="Protein kinase-like (PK-like)"/>
    <property type="match status" value="1"/>
</dbReference>
<dbReference type="InterPro" id="IPR053059">
    <property type="entry name" value="Inactive_SerThr-Kinase_ABA"/>
</dbReference>
<evidence type="ECO:0000256" key="5">
    <source>
        <dbReference type="ARBA" id="ARBA00022614"/>
    </source>
</evidence>
<feature type="region of interest" description="Disordered" evidence="16">
    <location>
        <begin position="536"/>
        <end position="561"/>
    </location>
</feature>
<organism evidence="19 20">
    <name type="scientific">Cannabis sativa</name>
    <name type="common">Hemp</name>
    <name type="synonym">Marijuana</name>
    <dbReference type="NCBI Taxonomy" id="3483"/>
    <lineage>
        <taxon>Eukaryota</taxon>
        <taxon>Viridiplantae</taxon>
        <taxon>Streptophyta</taxon>
        <taxon>Embryophyta</taxon>
        <taxon>Tracheophyta</taxon>
        <taxon>Spermatophyta</taxon>
        <taxon>Magnoliopsida</taxon>
        <taxon>eudicotyledons</taxon>
        <taxon>Gunneridae</taxon>
        <taxon>Pentapetalae</taxon>
        <taxon>rosids</taxon>
        <taxon>fabids</taxon>
        <taxon>Rosales</taxon>
        <taxon>Cannabaceae</taxon>
        <taxon>Cannabis</taxon>
    </lineage>
</organism>
<evidence type="ECO:0000256" key="11">
    <source>
        <dbReference type="ARBA" id="ARBA00022989"/>
    </source>
</evidence>
<keyword evidence="14" id="KW-0325">Glycoprotein</keyword>
<reference evidence="19" key="1">
    <citation type="submission" date="2021-03" db="UniProtKB">
        <authorList>
            <consortium name="EnsemblPlants"/>
        </authorList>
    </citation>
    <scope>IDENTIFICATION</scope>
</reference>
<dbReference type="GO" id="GO:0004672">
    <property type="term" value="F:protein kinase activity"/>
    <property type="evidence" value="ECO:0007669"/>
    <property type="project" value="InterPro"/>
</dbReference>
<keyword evidence="4" id="KW-0597">Phosphoprotein</keyword>
<accession>A0A803QRK4</accession>
<evidence type="ECO:0000256" key="9">
    <source>
        <dbReference type="ARBA" id="ARBA00022741"/>
    </source>
</evidence>
<dbReference type="FunFam" id="3.80.10.10:FF:000041">
    <property type="entry name" value="LRR receptor-like serine/threonine-protein kinase ERECTA"/>
    <property type="match status" value="1"/>
</dbReference>
<evidence type="ECO:0000256" key="2">
    <source>
        <dbReference type="ARBA" id="ARBA00004191"/>
    </source>
</evidence>
<keyword evidence="20" id="KW-1185">Reference proteome</keyword>
<dbReference type="Gramene" id="evm.model.ctgX127.1">
    <property type="protein sequence ID" value="cds.evm.model.ctgX127.1"/>
    <property type="gene ID" value="evm.TU.ctgX127.1"/>
</dbReference>
<evidence type="ECO:0000256" key="12">
    <source>
        <dbReference type="ARBA" id="ARBA00023136"/>
    </source>
</evidence>
<dbReference type="FunFam" id="3.80.10.10:FF:000400">
    <property type="entry name" value="Nuclear pore complex protein NUP107"/>
    <property type="match status" value="1"/>
</dbReference>
<dbReference type="InterPro" id="IPR000719">
    <property type="entry name" value="Prot_kinase_dom"/>
</dbReference>
<evidence type="ECO:0000256" key="3">
    <source>
        <dbReference type="ARBA" id="ARBA00022512"/>
    </source>
</evidence>
<evidence type="ECO:0000259" key="18">
    <source>
        <dbReference type="PROSITE" id="PS50011"/>
    </source>
</evidence>
<dbReference type="Gene3D" id="3.30.200.20">
    <property type="entry name" value="Phosphorylase Kinase, domain 1"/>
    <property type="match status" value="1"/>
</dbReference>
<dbReference type="InterPro" id="IPR003591">
    <property type="entry name" value="Leu-rich_rpt_typical-subtyp"/>
</dbReference>
<dbReference type="InterPro" id="IPR011009">
    <property type="entry name" value="Kinase-like_dom_sf"/>
</dbReference>
<name>A0A803QRK4_CANSA</name>
<keyword evidence="10" id="KW-0067">ATP-binding</keyword>
<comment type="similarity">
    <text evidence="15">Belongs to the polygalacturonase-inhibiting protein family.</text>
</comment>
<keyword evidence="3" id="KW-0964">Secreted</keyword>
<dbReference type="EnsemblPlants" id="evm.model.ctgX127.1">
    <property type="protein sequence ID" value="cds.evm.model.ctgX127.1"/>
    <property type="gene ID" value="evm.TU.ctgX127.1"/>
</dbReference>
<keyword evidence="3" id="KW-0134">Cell wall</keyword>
<dbReference type="InterPro" id="IPR001611">
    <property type="entry name" value="Leu-rich_rpt"/>
</dbReference>
<evidence type="ECO:0000313" key="20">
    <source>
        <dbReference type="Proteomes" id="UP000596661"/>
    </source>
</evidence>
<dbReference type="AlphaFoldDB" id="A0A803QRK4"/>
<dbReference type="Gene3D" id="3.80.10.10">
    <property type="entry name" value="Ribonuclease Inhibitor"/>
    <property type="match status" value="2"/>
</dbReference>
<keyword evidence="6 17" id="KW-0812">Transmembrane</keyword>
<feature type="transmembrane region" description="Helical" evidence="17">
    <location>
        <begin position="477"/>
        <end position="497"/>
    </location>
</feature>
<dbReference type="Pfam" id="PF13855">
    <property type="entry name" value="LRR_8"/>
    <property type="match status" value="1"/>
</dbReference>
<evidence type="ECO:0000256" key="4">
    <source>
        <dbReference type="ARBA" id="ARBA00022553"/>
    </source>
</evidence>
<comment type="subcellular location">
    <subcellularLocation>
        <location evidence="1">Membrane</location>
        <topology evidence="1">Single-pass membrane protein</topology>
    </subcellularLocation>
    <subcellularLocation>
        <location evidence="2">Secreted</location>
        <location evidence="2">Cell wall</location>
    </subcellularLocation>
</comment>
<evidence type="ECO:0000256" key="6">
    <source>
        <dbReference type="ARBA" id="ARBA00022692"/>
    </source>
</evidence>
<dbReference type="GO" id="GO:0005524">
    <property type="term" value="F:ATP binding"/>
    <property type="evidence" value="ECO:0007669"/>
    <property type="project" value="UniProtKB-KW"/>
</dbReference>
<keyword evidence="13" id="KW-0675">Receptor</keyword>
<feature type="compositionally biased region" description="Low complexity" evidence="16">
    <location>
        <begin position="547"/>
        <end position="560"/>
    </location>
</feature>
<dbReference type="SUPFAM" id="SSF52058">
    <property type="entry name" value="L domain-like"/>
    <property type="match status" value="2"/>
</dbReference>
<sequence>MELPHAREFSDCPPWTGVTCDENGNVTAVVLEGLGLGGELKFHTLIGLGKLKNLSLAGNGFTGRVEPTLGTMTSLQHLDLSGNGFYGPIPERISGLWDLKHLNLSANKFKGGFPRGFNNLQQLKVLDLHSNQLWGSIGDLVQELRNLEYVDLSVNEFFGSISLPLENISSLANTVHHLNLSHNKLNGGFFKGDAIALFRNLEVLDLGYNQINGELPSFGSLPSLRVLRLGNNQLFGSIPEELFETSIPIVELDLSNNGFTGSLVGINSTQLVLNLSSNSLSGALPATVKSCLAIDLSKNMISGDVSTMQNWEAHLEFIDMSSNELSGSFPKLSSHFQSLTTINLRNNSIVGTLPPILVACPRLSTVDVSSNELSGPIPASFFGSRTLLTLNLSGNHLIGPISLGSDHVSELLYLPSSPMIEYLDLSELFVRKVAKELDKLRNDLLILPKGMPTSNSVPDHVSDLRKNRPSKSSNIKVAIILASVGAAFMIVFVLLAYHRSQLKDFHRRSGLGGSISAQREIATEVVHREVATTSASMDLLDNNPATSGRKSSSDSPLSSSPRFIEAREQPVMLDVYSPDRLAGELFFLDASMAFTAEEELSRAPAEVLGRSSHGTLYKATLDSGHMLTVKWLRVGLVKHKKEFAREVKRIGSIRHPSIVPLRAYYWGPREQERLLLADYIHGDSLALHLYAGPEYEARLTDYSLHRLMTPAGIAEQILNMGALGYRAPELSSAAKPVPSFKADVYAFGVILMELLTRRSAGDIISGQSGAVDLTDWVRLCDQEGRGRDCIDRDIASGEEPSKAMDDLLAISLKCILLRYGELFKVADGDFLIMNSGARMGFKGPYYPNSHFLKGDLGSFVLQCVRKIHEDDIPGFGDPNLRKRGWEHLLWHYTINDAESTPRSFRLILLILPNIPFGLVRSGVAIDHPETKVVVNQFSRVLNMNDVFLWKCLSWIAHFSVSFCKLLLLAYGAESDRVLGIPGEIWPGHSTTENLFGGNGHPDCVGLNPDLKSTDTAVILGQVLNLGKTDGCGYQNNLKTLDAGYSKRALDTNQNQLMAYPLIINK</sequence>
<evidence type="ECO:0000256" key="15">
    <source>
        <dbReference type="ARBA" id="ARBA00038043"/>
    </source>
</evidence>
<evidence type="ECO:0000256" key="7">
    <source>
        <dbReference type="ARBA" id="ARBA00022729"/>
    </source>
</evidence>
<evidence type="ECO:0000256" key="16">
    <source>
        <dbReference type="SAM" id="MobiDB-lite"/>
    </source>
</evidence>
<dbReference type="Pfam" id="PF00560">
    <property type="entry name" value="LRR_1"/>
    <property type="match status" value="2"/>
</dbReference>
<dbReference type="InterPro" id="IPR032675">
    <property type="entry name" value="LRR_dom_sf"/>
</dbReference>
<evidence type="ECO:0000256" key="13">
    <source>
        <dbReference type="ARBA" id="ARBA00023170"/>
    </source>
</evidence>
<keyword evidence="8" id="KW-0677">Repeat</keyword>
<keyword evidence="11 17" id="KW-1133">Transmembrane helix</keyword>
<dbReference type="PANTHER" id="PTHR48003:SF5">
    <property type="entry name" value="OS07G0626500 PROTEIN"/>
    <property type="match status" value="1"/>
</dbReference>
<dbReference type="PANTHER" id="PTHR48003">
    <property type="entry name" value="OS07G0626500 PROTEIN"/>
    <property type="match status" value="1"/>
</dbReference>
<dbReference type="Gene3D" id="1.10.510.10">
    <property type="entry name" value="Transferase(Phosphotransferase) domain 1"/>
    <property type="match status" value="1"/>
</dbReference>
<dbReference type="OMA" id="HEKAHDH"/>
<dbReference type="SMART" id="SM00220">
    <property type="entry name" value="S_TKc"/>
    <property type="match status" value="1"/>
</dbReference>